<reference evidence="6" key="2">
    <citation type="submission" date="2020-09" db="EMBL/GenBank/DDBJ databases">
        <authorList>
            <person name="Sun Q."/>
            <person name="Zhou Y."/>
        </authorList>
    </citation>
    <scope>NUCLEOTIDE SEQUENCE</scope>
    <source>
        <strain evidence="6">CGMCC 1.12160</strain>
    </source>
</reference>
<evidence type="ECO:0000256" key="1">
    <source>
        <dbReference type="ARBA" id="ARBA00010164"/>
    </source>
</evidence>
<dbReference type="EMBL" id="BMEM01000001">
    <property type="protein sequence ID" value="GGF39736.1"/>
    <property type="molecule type" value="Genomic_DNA"/>
</dbReference>
<dbReference type="Pfam" id="PF07804">
    <property type="entry name" value="HipA_C"/>
    <property type="match status" value="1"/>
</dbReference>
<gene>
    <name evidence="6" type="ORF">GCM10011366_04190</name>
</gene>
<comment type="caution">
    <text evidence="6">The sequence shown here is derived from an EMBL/GenBank/DDBJ whole genome shotgun (WGS) entry which is preliminary data.</text>
</comment>
<sequence>MNPAAPRPAAADPRDVRTAHVLKDGVAAATLRRVEGSVEFAYDTAYLGSGGRAVATTLPLTDEPVRSVGGAVPAFFANLLPEGRRLTALRRSVKTSADDELSLLLAVGSDPVGDVQVLPQPQEAVTQTVPVVEGSLEELDFAELLAAQGIGDPSALAGVQDKVSGRMLTVPLAHEGRAHLLKFEVPEFPHVVENEAFFLSVARRLRHPVVEARVVHDRHGRPGLLVTRFDRVVEGDRLRRLAVEDGAQVLGVHPADKYTVTMEQLAIALAGVCRSRPLALRAVLLQAALAWATGNGDLHAKNISVVGTSDRSVAPIYDIPATVPYGDATFALSMAGRRDNLTAKAFREFGASVGLPAAAVDRALADVLVVTEDVIERLEHGAIGWDVRRRQDTVRALRRRRRDLGGTPAAV</sequence>
<dbReference type="InterPro" id="IPR017508">
    <property type="entry name" value="HipA_N1"/>
</dbReference>
<feature type="domain" description="HipA-like C-terminal" evidence="4">
    <location>
        <begin position="155"/>
        <end position="368"/>
    </location>
</feature>
<dbReference type="GO" id="GO:0005829">
    <property type="term" value="C:cytosol"/>
    <property type="evidence" value="ECO:0007669"/>
    <property type="project" value="TreeGrafter"/>
</dbReference>
<dbReference type="NCBIfam" id="TIGR03071">
    <property type="entry name" value="couple_hipA"/>
    <property type="match status" value="1"/>
</dbReference>
<comment type="similarity">
    <text evidence="1">Belongs to the HipA Ser/Thr kinase family.</text>
</comment>
<protein>
    <recommendedName>
        <fullName evidence="8">Serine/threonine-protein kinase HipA</fullName>
    </recommendedName>
</protein>
<name>A0A917BGD9_9MICO</name>
<dbReference type="Proteomes" id="UP000605670">
    <property type="component" value="Unassembled WGS sequence"/>
</dbReference>
<keyword evidence="7" id="KW-1185">Reference proteome</keyword>
<reference evidence="6" key="1">
    <citation type="journal article" date="2014" name="Int. J. Syst. Evol. Microbiol.">
        <title>Complete genome sequence of Corynebacterium casei LMG S-19264T (=DSM 44701T), isolated from a smear-ripened cheese.</title>
        <authorList>
            <consortium name="US DOE Joint Genome Institute (JGI-PGF)"/>
            <person name="Walter F."/>
            <person name="Albersmeier A."/>
            <person name="Kalinowski J."/>
            <person name="Ruckert C."/>
        </authorList>
    </citation>
    <scope>NUCLEOTIDE SEQUENCE</scope>
    <source>
        <strain evidence="6">CGMCC 1.12160</strain>
    </source>
</reference>
<evidence type="ECO:0000256" key="2">
    <source>
        <dbReference type="ARBA" id="ARBA00022679"/>
    </source>
</evidence>
<dbReference type="InterPro" id="IPR012893">
    <property type="entry name" value="HipA-like_C"/>
</dbReference>
<keyword evidence="2" id="KW-0808">Transferase</keyword>
<proteinExistence type="inferred from homology"/>
<keyword evidence="3" id="KW-0418">Kinase</keyword>
<dbReference type="PANTHER" id="PTHR37419:SF1">
    <property type="entry name" value="SERINE_THREONINE-PROTEIN KINASE TOXIN HIPA"/>
    <property type="match status" value="1"/>
</dbReference>
<dbReference type="InterPro" id="IPR052028">
    <property type="entry name" value="HipA_Ser/Thr_kinase"/>
</dbReference>
<evidence type="ECO:0000259" key="5">
    <source>
        <dbReference type="Pfam" id="PF13657"/>
    </source>
</evidence>
<dbReference type="Pfam" id="PF13657">
    <property type="entry name" value="Couple_hipA"/>
    <property type="match status" value="1"/>
</dbReference>
<evidence type="ECO:0000259" key="4">
    <source>
        <dbReference type="Pfam" id="PF07804"/>
    </source>
</evidence>
<dbReference type="GO" id="GO:0004674">
    <property type="term" value="F:protein serine/threonine kinase activity"/>
    <property type="evidence" value="ECO:0007669"/>
    <property type="project" value="TreeGrafter"/>
</dbReference>
<evidence type="ECO:0000256" key="3">
    <source>
        <dbReference type="ARBA" id="ARBA00022777"/>
    </source>
</evidence>
<dbReference type="AlphaFoldDB" id="A0A917BGD9"/>
<evidence type="ECO:0000313" key="7">
    <source>
        <dbReference type="Proteomes" id="UP000605670"/>
    </source>
</evidence>
<accession>A0A917BGD9</accession>
<feature type="domain" description="HipA N-terminal subdomain 1" evidence="5">
    <location>
        <begin position="20"/>
        <end position="117"/>
    </location>
</feature>
<dbReference type="PANTHER" id="PTHR37419">
    <property type="entry name" value="SERINE/THREONINE-PROTEIN KINASE TOXIN HIPA"/>
    <property type="match status" value="1"/>
</dbReference>
<evidence type="ECO:0000313" key="6">
    <source>
        <dbReference type="EMBL" id="GGF39736.1"/>
    </source>
</evidence>
<organism evidence="6 7">
    <name type="scientific">Ornithinimicrobium tianjinense</name>
    <dbReference type="NCBI Taxonomy" id="1195761"/>
    <lineage>
        <taxon>Bacteria</taxon>
        <taxon>Bacillati</taxon>
        <taxon>Actinomycetota</taxon>
        <taxon>Actinomycetes</taxon>
        <taxon>Micrococcales</taxon>
        <taxon>Ornithinimicrobiaceae</taxon>
        <taxon>Ornithinimicrobium</taxon>
    </lineage>
</organism>
<evidence type="ECO:0008006" key="8">
    <source>
        <dbReference type="Google" id="ProtNLM"/>
    </source>
</evidence>